<proteinExistence type="predicted"/>
<name>A0A1M5IIX8_9ACTN</name>
<keyword evidence="1" id="KW-1133">Transmembrane helix</keyword>
<keyword evidence="1" id="KW-0472">Membrane</keyword>
<evidence type="ECO:0000256" key="1">
    <source>
        <dbReference type="SAM" id="Phobius"/>
    </source>
</evidence>
<evidence type="ECO:0000313" key="2">
    <source>
        <dbReference type="EMBL" id="SHG28298.1"/>
    </source>
</evidence>
<organism evidence="2 3">
    <name type="scientific">Jatrophihabitans endophyticus</name>
    <dbReference type="NCBI Taxonomy" id="1206085"/>
    <lineage>
        <taxon>Bacteria</taxon>
        <taxon>Bacillati</taxon>
        <taxon>Actinomycetota</taxon>
        <taxon>Actinomycetes</taxon>
        <taxon>Jatrophihabitantales</taxon>
        <taxon>Jatrophihabitantaceae</taxon>
        <taxon>Jatrophihabitans</taxon>
    </lineage>
</organism>
<keyword evidence="1" id="KW-0812">Transmembrane</keyword>
<gene>
    <name evidence="2" type="ORF">SAMN05443575_1911</name>
</gene>
<dbReference type="STRING" id="1206085.SAMN05443575_1911"/>
<accession>A0A1M5IIX8</accession>
<dbReference type="Proteomes" id="UP000186132">
    <property type="component" value="Unassembled WGS sequence"/>
</dbReference>
<keyword evidence="3" id="KW-1185">Reference proteome</keyword>
<reference evidence="2 3" key="1">
    <citation type="submission" date="2016-11" db="EMBL/GenBank/DDBJ databases">
        <authorList>
            <person name="Jaros S."/>
            <person name="Januszkiewicz K."/>
            <person name="Wedrychowicz H."/>
        </authorList>
    </citation>
    <scope>NUCLEOTIDE SEQUENCE [LARGE SCALE GENOMIC DNA]</scope>
    <source>
        <strain evidence="2 3">DSM 45627</strain>
    </source>
</reference>
<feature type="transmembrane region" description="Helical" evidence="1">
    <location>
        <begin position="36"/>
        <end position="54"/>
    </location>
</feature>
<dbReference type="AlphaFoldDB" id="A0A1M5IIX8"/>
<dbReference type="RefSeq" id="WP_073389017.1">
    <property type="nucleotide sequence ID" value="NZ_FQVU01000002.1"/>
</dbReference>
<protein>
    <submittedName>
        <fullName evidence="2">Uncharacterized protein</fullName>
    </submittedName>
</protein>
<dbReference type="EMBL" id="FQVU01000002">
    <property type="protein sequence ID" value="SHG28298.1"/>
    <property type="molecule type" value="Genomic_DNA"/>
</dbReference>
<sequence>MLRWSVLALSVLVNLPVFYGGLVEQNVPVEEVLTRFLITVPIIAILLAAVRAASRRSSDPRG</sequence>
<evidence type="ECO:0000313" key="3">
    <source>
        <dbReference type="Proteomes" id="UP000186132"/>
    </source>
</evidence>